<gene>
    <name evidence="2" type="ORF">HEB29_004750</name>
    <name evidence="1" type="ORF">Sfulv_50350</name>
</gene>
<reference evidence="1 3" key="1">
    <citation type="submission" date="2020-05" db="EMBL/GenBank/DDBJ databases">
        <title>Whole genome shotgun sequence of Streptomyces fulvorobeus NBRC 15897.</title>
        <authorList>
            <person name="Komaki H."/>
            <person name="Tamura T."/>
        </authorList>
    </citation>
    <scope>NUCLEOTIDE SEQUENCE [LARGE SCALE GENOMIC DNA]</scope>
    <source>
        <strain evidence="1 3">NBRC 15897</strain>
    </source>
</reference>
<evidence type="ECO:0000313" key="4">
    <source>
        <dbReference type="Proteomes" id="UP000530403"/>
    </source>
</evidence>
<dbReference type="InterPro" id="IPR036188">
    <property type="entry name" value="FAD/NAD-bd_sf"/>
</dbReference>
<dbReference type="RefSeq" id="WP_305961383.1">
    <property type="nucleotide sequence ID" value="NZ_BLWC01000001.1"/>
</dbReference>
<evidence type="ECO:0000313" key="2">
    <source>
        <dbReference type="EMBL" id="NYE43739.1"/>
    </source>
</evidence>
<evidence type="ECO:0000313" key="3">
    <source>
        <dbReference type="Proteomes" id="UP000498980"/>
    </source>
</evidence>
<comment type="caution">
    <text evidence="1">The sequence shown here is derived from an EMBL/GenBank/DDBJ whole genome shotgun (WGS) entry which is preliminary data.</text>
</comment>
<organism evidence="1 3">
    <name type="scientific">Streptomyces fulvorobeus</name>
    <dbReference type="NCBI Taxonomy" id="284028"/>
    <lineage>
        <taxon>Bacteria</taxon>
        <taxon>Bacillati</taxon>
        <taxon>Actinomycetota</taxon>
        <taxon>Actinomycetes</taxon>
        <taxon>Kitasatosporales</taxon>
        <taxon>Streptomycetaceae</taxon>
        <taxon>Streptomyces</taxon>
    </lineage>
</organism>
<name>A0A7J0CEK3_9ACTN</name>
<dbReference type="AlphaFoldDB" id="A0A7J0CEK3"/>
<sequence length="99" mass="9697">MGIGEQVVVDGSGFTGVAGVWAAGNVSDVMAGVPQAMAAGVGAAAAINMNLLMTDAGRAAAWRAAVSGAEVFGGAMEAEVSRRVLGPRVHGSEGLVDGR</sequence>
<dbReference type="Proteomes" id="UP000530403">
    <property type="component" value="Unassembled WGS sequence"/>
</dbReference>
<dbReference type="EMBL" id="JACCCF010000001">
    <property type="protein sequence ID" value="NYE43739.1"/>
    <property type="molecule type" value="Genomic_DNA"/>
</dbReference>
<reference evidence="2 4" key="2">
    <citation type="submission" date="2020-07" db="EMBL/GenBank/DDBJ databases">
        <title>Sequencing the genomes of 1000 actinobacteria strains.</title>
        <authorList>
            <person name="Klenk H.-P."/>
        </authorList>
    </citation>
    <scope>NUCLEOTIDE SEQUENCE [LARGE SCALE GENOMIC DNA]</scope>
    <source>
        <strain evidence="2 4">DSM 41455</strain>
    </source>
</reference>
<dbReference type="Gene3D" id="3.50.50.60">
    <property type="entry name" value="FAD/NAD(P)-binding domain"/>
    <property type="match status" value="1"/>
</dbReference>
<dbReference type="Proteomes" id="UP000498980">
    <property type="component" value="Unassembled WGS sequence"/>
</dbReference>
<evidence type="ECO:0000313" key="1">
    <source>
        <dbReference type="EMBL" id="GFN00225.1"/>
    </source>
</evidence>
<accession>A0A7J0CEK3</accession>
<dbReference type="SUPFAM" id="SSF51905">
    <property type="entry name" value="FAD/NAD(P)-binding domain"/>
    <property type="match status" value="1"/>
</dbReference>
<keyword evidence="3" id="KW-1185">Reference proteome</keyword>
<proteinExistence type="predicted"/>
<dbReference type="EMBL" id="BLWC01000001">
    <property type="protein sequence ID" value="GFN00225.1"/>
    <property type="molecule type" value="Genomic_DNA"/>
</dbReference>
<protein>
    <submittedName>
        <fullName evidence="1">Uncharacterized protein</fullName>
    </submittedName>
</protein>